<reference evidence="1" key="1">
    <citation type="submission" date="2019-02" db="EMBL/GenBank/DDBJ databases">
        <title>Halonotius sp. a new haloarchaeum isolated from saline soil.</title>
        <authorList>
            <person name="Duran-Viseras A."/>
            <person name="Sanchez-Porro C."/>
            <person name="Ventosa A."/>
        </authorList>
    </citation>
    <scope>NUCLEOTIDE SEQUENCE</scope>
    <source>
        <strain evidence="1">F15B</strain>
    </source>
</reference>
<keyword evidence="2" id="KW-1185">Reference proteome</keyword>
<dbReference type="RefSeq" id="WP_142979587.1">
    <property type="nucleotide sequence ID" value="NZ_RKLU01000003.1"/>
</dbReference>
<evidence type="ECO:0000313" key="2">
    <source>
        <dbReference type="Proteomes" id="UP000705823"/>
    </source>
</evidence>
<organism evidence="1 2">
    <name type="scientific">Halonotius terrestris</name>
    <dbReference type="NCBI Taxonomy" id="2487750"/>
    <lineage>
        <taxon>Archaea</taxon>
        <taxon>Methanobacteriati</taxon>
        <taxon>Methanobacteriota</taxon>
        <taxon>Stenosarchaea group</taxon>
        <taxon>Halobacteria</taxon>
        <taxon>Halobacteriales</taxon>
        <taxon>Haloferacaceae</taxon>
        <taxon>Halonotius</taxon>
    </lineage>
</organism>
<evidence type="ECO:0000313" key="1">
    <source>
        <dbReference type="EMBL" id="TQQ81025.1"/>
    </source>
</evidence>
<dbReference type="AlphaFoldDB" id="A0A8J8P7G2"/>
<dbReference type="PANTHER" id="PTHR42200:SF2">
    <property type="entry name" value="ARCHAEAL FLAGELLA-RELATED PROTEIN F"/>
    <property type="match status" value="1"/>
</dbReference>
<keyword evidence="1" id="KW-0969">Cilium</keyword>
<name>A0A8J8P7G2_9EURY</name>
<dbReference type="PANTHER" id="PTHR42200">
    <property type="entry name" value="ARCHAEAL FLAGELLA-RELATED PROTEIN F-RELATED"/>
    <property type="match status" value="1"/>
</dbReference>
<gene>
    <name evidence="1" type="ORF">EGH24_07700</name>
</gene>
<accession>A0A8J8P7G2</accession>
<protein>
    <submittedName>
        <fullName evidence="1">Flagellin</fullName>
    </submittedName>
</protein>
<sequence length="147" mass="15589">MGFSVSASTAIVFAGLFLAFGIFYPAAVNGYERVTEAQQTSMDAALNEKNGDTAIASASLDTGTDTLTVDVDNTGSTTFYVDEVDLVVGGEYIPRGQFDSTEVDGNPDTNLWQPGTTLTIDYTDSSIQSGDRVVIITEHGIRDSVTL</sequence>
<keyword evidence="1" id="KW-0966">Cell projection</keyword>
<dbReference type="OrthoDB" id="62189at2157"/>
<comment type="caution">
    <text evidence="1">The sequence shown here is derived from an EMBL/GenBank/DDBJ whole genome shotgun (WGS) entry which is preliminary data.</text>
</comment>
<proteinExistence type="predicted"/>
<dbReference type="EMBL" id="RKLU01000003">
    <property type="protein sequence ID" value="TQQ81025.1"/>
    <property type="molecule type" value="Genomic_DNA"/>
</dbReference>
<dbReference type="Proteomes" id="UP000705823">
    <property type="component" value="Unassembled WGS sequence"/>
</dbReference>
<dbReference type="GO" id="GO:0005198">
    <property type="term" value="F:structural molecule activity"/>
    <property type="evidence" value="ECO:0007669"/>
    <property type="project" value="InterPro"/>
</dbReference>
<dbReference type="InterPro" id="IPR002774">
    <property type="entry name" value="Flagellin_arc-type"/>
</dbReference>
<dbReference type="GO" id="GO:0097588">
    <property type="term" value="P:archaeal or bacterial-type flagellum-dependent cell motility"/>
    <property type="evidence" value="ECO:0007669"/>
    <property type="project" value="InterPro"/>
</dbReference>
<keyword evidence="1" id="KW-0282">Flagellum</keyword>